<evidence type="ECO:0000256" key="2">
    <source>
        <dbReference type="ARBA" id="ARBA00022771"/>
    </source>
</evidence>
<dbReference type="PROSITE" id="PS01360">
    <property type="entry name" value="ZF_MYND_1"/>
    <property type="match status" value="1"/>
</dbReference>
<keyword evidence="7" id="KW-1185">Reference proteome</keyword>
<organism evidence="6 7">
    <name type="scientific">Apatococcus lobatus</name>
    <dbReference type="NCBI Taxonomy" id="904363"/>
    <lineage>
        <taxon>Eukaryota</taxon>
        <taxon>Viridiplantae</taxon>
        <taxon>Chlorophyta</taxon>
        <taxon>core chlorophytes</taxon>
        <taxon>Trebouxiophyceae</taxon>
        <taxon>Chlorellales</taxon>
        <taxon>Chlorellaceae</taxon>
        <taxon>Apatococcus</taxon>
    </lineage>
</organism>
<keyword evidence="1" id="KW-0479">Metal-binding</keyword>
<evidence type="ECO:0000313" key="7">
    <source>
        <dbReference type="Proteomes" id="UP001438707"/>
    </source>
</evidence>
<evidence type="ECO:0000256" key="1">
    <source>
        <dbReference type="ARBA" id="ARBA00022723"/>
    </source>
</evidence>
<reference evidence="6 7" key="1">
    <citation type="journal article" date="2024" name="Nat. Commun.">
        <title>Phylogenomics reveals the evolutionary origins of lichenization in chlorophyte algae.</title>
        <authorList>
            <person name="Puginier C."/>
            <person name="Libourel C."/>
            <person name="Otte J."/>
            <person name="Skaloud P."/>
            <person name="Haon M."/>
            <person name="Grisel S."/>
            <person name="Petersen M."/>
            <person name="Berrin J.G."/>
            <person name="Delaux P.M."/>
            <person name="Dal Grande F."/>
            <person name="Keller J."/>
        </authorList>
    </citation>
    <scope>NUCLEOTIDE SEQUENCE [LARGE SCALE GENOMIC DNA]</scope>
    <source>
        <strain evidence="6 7">SAG 2145</strain>
    </source>
</reference>
<protein>
    <recommendedName>
        <fullName evidence="5">MYND-type domain-containing protein</fullName>
    </recommendedName>
</protein>
<evidence type="ECO:0000313" key="6">
    <source>
        <dbReference type="EMBL" id="KAK9826584.1"/>
    </source>
</evidence>
<proteinExistence type="predicted"/>
<dbReference type="InterPro" id="IPR002893">
    <property type="entry name" value="Znf_MYND"/>
</dbReference>
<dbReference type="GO" id="GO:0008270">
    <property type="term" value="F:zinc ion binding"/>
    <property type="evidence" value="ECO:0007669"/>
    <property type="project" value="UniProtKB-KW"/>
</dbReference>
<accession>A0AAW1QZD5</accession>
<evidence type="ECO:0000259" key="5">
    <source>
        <dbReference type="PROSITE" id="PS50865"/>
    </source>
</evidence>
<comment type="caution">
    <text evidence="6">The sequence shown here is derived from an EMBL/GenBank/DDBJ whole genome shotgun (WGS) entry which is preliminary data.</text>
</comment>
<sequence>MAKGSGLQLPEVEVRRLLSSLKITHSEVKPGRDLDLLLKRAIKKVESLSEAIAGGSSGQKKLDPASLPSCPKDQAAIRAFNTSYTITEIVQELGEQARGIPSQGEENVFFEYRVALGHLARNYVQSNSDFAVCQDEAQTSGLVIKILGLRKLANGQHLMEVKYLHNTRDAVRQEHLMAIQAERTDPAMAMKVSVAEGLFFKKVLEINASKLDSSYKAGLAKGGGLHGGLFQPSFLLPADPLSGDQAEEVQLMQCAHCKKIPAHSSCSRCKLVKYCGKECQSAHWAGHKKACKAEAARLAAAKVVSLEKAAFADAAAAPSDGSDASAVVDIPLGKASGISGFTSAIPMNQPVRNIQNLPTTQVDQTPPNVHGSSRFIIKVQSAAGNLMGLESPHMIYDKDRTLSAFMDPRVGTGYHRTSAVISNHGIQGRKIYLWAHRIAADRLRLYLDSRPSQSQNW</sequence>
<dbReference type="SUPFAM" id="SSF144232">
    <property type="entry name" value="HIT/MYND zinc finger-like"/>
    <property type="match status" value="1"/>
</dbReference>
<evidence type="ECO:0000256" key="3">
    <source>
        <dbReference type="ARBA" id="ARBA00022833"/>
    </source>
</evidence>
<evidence type="ECO:0000256" key="4">
    <source>
        <dbReference type="PROSITE-ProRule" id="PRU00134"/>
    </source>
</evidence>
<dbReference type="Gene3D" id="6.10.140.2220">
    <property type="match status" value="1"/>
</dbReference>
<dbReference type="Pfam" id="PF01753">
    <property type="entry name" value="zf-MYND"/>
    <property type="match status" value="1"/>
</dbReference>
<dbReference type="EMBL" id="JALJOS010000020">
    <property type="protein sequence ID" value="KAK9826584.1"/>
    <property type="molecule type" value="Genomic_DNA"/>
</dbReference>
<feature type="domain" description="MYND-type" evidence="5">
    <location>
        <begin position="254"/>
        <end position="291"/>
    </location>
</feature>
<keyword evidence="2 4" id="KW-0863">Zinc-finger</keyword>
<name>A0AAW1QZD5_9CHLO</name>
<dbReference type="AlphaFoldDB" id="A0AAW1QZD5"/>
<dbReference type="PROSITE" id="PS50865">
    <property type="entry name" value="ZF_MYND_2"/>
    <property type="match status" value="1"/>
</dbReference>
<dbReference type="Proteomes" id="UP001438707">
    <property type="component" value="Unassembled WGS sequence"/>
</dbReference>
<keyword evidence="3" id="KW-0862">Zinc</keyword>
<gene>
    <name evidence="6" type="ORF">WJX74_004259</name>
</gene>